<reference evidence="3 4" key="2">
    <citation type="journal article" date="2005" name="Proteomics">
        <title>Global detection and characterization of hypothetical proteins in Shewanella oneidensis MR-1 using LC-MS based proteomics.</title>
        <authorList>
            <person name="Elias D.A."/>
            <person name="Monroe M.E."/>
            <person name="Marshall M.J."/>
            <person name="Romine M.F."/>
            <person name="Belieav A.S."/>
            <person name="Fredrickson J.K."/>
            <person name="Anderson G.A."/>
            <person name="Smith R.D."/>
            <person name="Lipton M.S."/>
        </authorList>
    </citation>
    <scope>NUCLEOTIDE SEQUENCE [LARGE SCALE GENOMIC DNA]</scope>
    <source>
        <strain evidence="4">ATCC 700550 / JCM 31522 / CIP 106686 / LMG 19005 / NCIMB 14063 / MR-1</strain>
    </source>
</reference>
<sequence>MTTHNHMTKTALVIIDVQNDYFVDGAYPQWQVNEMLERTLHCAQQAQQQGMPIILVQHIADTTQGVAPFFNPGTQGVEIHPKLLALLPNASIVVKQFADSFDNTELAKQLQEMQITHLLLCGIMTQNCVTHTALSHSALGYSVKIISDACTAPTQMVHQIALSALSRRVELIDSRSI</sequence>
<dbReference type="Pfam" id="PF00857">
    <property type="entry name" value="Isochorismatase"/>
    <property type="match status" value="1"/>
</dbReference>
<dbReference type="STRING" id="211586.SO_4590"/>
<dbReference type="GO" id="GO:0016787">
    <property type="term" value="F:hydrolase activity"/>
    <property type="evidence" value="ECO:0007669"/>
    <property type="project" value="UniProtKB-KW"/>
</dbReference>
<dbReference type="PANTHER" id="PTHR43540:SF15">
    <property type="entry name" value="BLR5631 PROTEIN"/>
    <property type="match status" value="1"/>
</dbReference>
<dbReference type="OrthoDB" id="1157330at2"/>
<reference evidence="3 4" key="4">
    <citation type="journal article" date="2011" name="BMC Genomics">
        <title>Genome-wide protein localization prediction strategies for gram negative bacteria.</title>
        <authorList>
            <person name="Romine M.F."/>
        </authorList>
    </citation>
    <scope>NUCLEOTIDE SEQUENCE [LARGE SCALE GENOMIC DNA]</scope>
    <source>
        <strain evidence="4">ATCC 700550 / JCM 31522 / CIP 106686 / LMG 19005 / NCIMB 14063 / MR-1</strain>
    </source>
</reference>
<dbReference type="BioCyc" id="SONE211586:G1GMP-4241-MONOMER"/>
<dbReference type="Gene3D" id="3.40.50.850">
    <property type="entry name" value="Isochorismatase-like"/>
    <property type="match status" value="1"/>
</dbReference>
<evidence type="ECO:0000256" key="1">
    <source>
        <dbReference type="ARBA" id="ARBA00022801"/>
    </source>
</evidence>
<evidence type="ECO:0000313" key="3">
    <source>
        <dbReference type="EMBL" id="AAN57550.1"/>
    </source>
</evidence>
<dbReference type="SUPFAM" id="SSF52499">
    <property type="entry name" value="Isochorismatase-like hydrolases"/>
    <property type="match status" value="1"/>
</dbReference>
<dbReference type="InterPro" id="IPR036380">
    <property type="entry name" value="Isochorismatase-like_sf"/>
</dbReference>
<dbReference type="EMBL" id="AE014299">
    <property type="protein sequence ID" value="AAN57550.1"/>
    <property type="molecule type" value="Genomic_DNA"/>
</dbReference>
<dbReference type="InterPro" id="IPR000868">
    <property type="entry name" value="Isochorismatase-like_dom"/>
</dbReference>
<protein>
    <submittedName>
        <fullName evidence="3">Isochorismatase family protein</fullName>
    </submittedName>
</protein>
<feature type="domain" description="Isochorismatase-like" evidence="2">
    <location>
        <begin position="10"/>
        <end position="173"/>
    </location>
</feature>
<dbReference type="HOGENOM" id="CLU_068979_5_1_6"/>
<name>Q8E8S1_SHEON</name>
<evidence type="ECO:0000259" key="2">
    <source>
        <dbReference type="Pfam" id="PF00857"/>
    </source>
</evidence>
<dbReference type="eggNOG" id="COG1335">
    <property type="taxonomic scope" value="Bacteria"/>
</dbReference>
<dbReference type="AlphaFoldDB" id="Q8E8S1"/>
<dbReference type="Proteomes" id="UP000008186">
    <property type="component" value="Chromosome"/>
</dbReference>
<dbReference type="PATRIC" id="fig|211586.12.peg.4449"/>
<keyword evidence="1" id="KW-0378">Hydrolase</keyword>
<accession>Q8E8S1</accession>
<dbReference type="KEGG" id="son:SO_4590"/>
<dbReference type="PaxDb" id="211586-SO_4590"/>
<organism evidence="3 4">
    <name type="scientific">Shewanella oneidensis (strain ATCC 700550 / JCM 31522 / CIP 106686 / LMG 19005 / NCIMB 14063 / MR-1)</name>
    <dbReference type="NCBI Taxonomy" id="211586"/>
    <lineage>
        <taxon>Bacteria</taxon>
        <taxon>Pseudomonadati</taxon>
        <taxon>Pseudomonadota</taxon>
        <taxon>Gammaproteobacteria</taxon>
        <taxon>Alteromonadales</taxon>
        <taxon>Shewanellaceae</taxon>
        <taxon>Shewanella</taxon>
    </lineage>
</organism>
<dbReference type="RefSeq" id="WP_011074188.1">
    <property type="nucleotide sequence ID" value="NC_004347.2"/>
</dbReference>
<gene>
    <name evidence="3" type="ordered locus">SO_4590</name>
</gene>
<reference evidence="3 4" key="1">
    <citation type="journal article" date="2002" name="Nat. Biotechnol.">
        <title>Genome sequence of the dissimilatory metal ion-reducing bacterium Shewanella oneidensis.</title>
        <authorList>
            <person name="Heidelberg J.F."/>
            <person name="Paulsen I.T."/>
            <person name="Nelson K.E."/>
            <person name="Gaidos E.J."/>
            <person name="Nelson W.C."/>
            <person name="Read T.D."/>
            <person name="Eisen J.A."/>
            <person name="Seshadri R."/>
            <person name="Ward N."/>
            <person name="Methe B."/>
            <person name="Clayton R.A."/>
            <person name="Meyer T."/>
            <person name="Tsapin A."/>
            <person name="Scott J."/>
            <person name="Beanan M."/>
            <person name="Brinkac L."/>
            <person name="Daugherty S."/>
            <person name="DeBoy R.T."/>
            <person name="Dodson R.J."/>
            <person name="Durkin A.S."/>
            <person name="Haft D.H."/>
            <person name="Kolonay J.F."/>
            <person name="Madupu R."/>
            <person name="Peterson J.D."/>
            <person name="Umayam L.A."/>
            <person name="White O."/>
            <person name="Wolf A.M."/>
            <person name="Vamathevan J."/>
            <person name="Weidman J."/>
            <person name="Impraim M."/>
            <person name="Lee K."/>
            <person name="Berry K."/>
            <person name="Lee C."/>
            <person name="Mueller J."/>
            <person name="Khouri H."/>
            <person name="Gill J."/>
            <person name="Utterback T.R."/>
            <person name="McDonald L.A."/>
            <person name="Feldblyum T.V."/>
            <person name="Smith H.O."/>
            <person name="Venter J.C."/>
            <person name="Nealson K.H."/>
            <person name="Fraser C.M."/>
        </authorList>
    </citation>
    <scope>NUCLEOTIDE SEQUENCE [LARGE SCALE GENOMIC DNA]</scope>
    <source>
        <strain evidence="4">ATCC 700550 / JCM 31522 / CIP 106686 / LMG 19005 / NCIMB 14063 / MR-1</strain>
    </source>
</reference>
<dbReference type="PhylomeDB" id="Q8E8S1"/>
<reference evidence="3 4" key="3">
    <citation type="journal article" date="2008" name="Appl. Environ. Microbiol.">
        <title>Identification of mobile elements and pseudogenes in the Shewanella oneidensis MR-1 genome.</title>
        <authorList>
            <person name="Romine M.F."/>
            <person name="Carlson T.S."/>
            <person name="Norbeck A.D."/>
            <person name="McCue L.A."/>
            <person name="Lipton M.S."/>
        </authorList>
    </citation>
    <scope>NUCLEOTIDE SEQUENCE [LARGE SCALE GENOMIC DNA]</scope>
    <source>
        <strain evidence="4">ATCC 700550 / JCM 31522 / CIP 106686 / LMG 19005 / NCIMB 14063 / MR-1</strain>
    </source>
</reference>
<keyword evidence="4" id="KW-1185">Reference proteome</keyword>
<evidence type="ECO:0000313" key="4">
    <source>
        <dbReference type="Proteomes" id="UP000008186"/>
    </source>
</evidence>
<proteinExistence type="predicted"/>
<dbReference type="CDD" id="cd01014">
    <property type="entry name" value="nicotinamidase_related"/>
    <property type="match status" value="1"/>
</dbReference>
<dbReference type="InterPro" id="IPR050272">
    <property type="entry name" value="Isochorismatase-like_hydrls"/>
</dbReference>
<dbReference type="PANTHER" id="PTHR43540">
    <property type="entry name" value="PEROXYUREIDOACRYLATE/UREIDOACRYLATE AMIDOHYDROLASE-RELATED"/>
    <property type="match status" value="1"/>
</dbReference>